<evidence type="ECO:0000313" key="7">
    <source>
        <dbReference type="EMBL" id="AUB84329.1"/>
    </source>
</evidence>
<dbReference type="PANTHER" id="PTHR40942">
    <property type="match status" value="1"/>
</dbReference>
<dbReference type="RefSeq" id="WP_100921985.1">
    <property type="nucleotide sequence ID" value="NZ_CP020370.1"/>
</dbReference>
<comment type="similarity">
    <text evidence="2 5">Belongs to the Ap4A hydrolase family.</text>
</comment>
<keyword evidence="8" id="KW-1185">Reference proteome</keyword>
<evidence type="ECO:0000259" key="6">
    <source>
        <dbReference type="Pfam" id="PF00149"/>
    </source>
</evidence>
<gene>
    <name evidence="5" type="primary">apaH</name>
    <name evidence="7" type="ORF">THSYN_27600</name>
</gene>
<proteinExistence type="inferred from homology"/>
<dbReference type="EC" id="3.6.1.41" evidence="5"/>
<dbReference type="NCBIfam" id="TIGR00668">
    <property type="entry name" value="apaH"/>
    <property type="match status" value="1"/>
</dbReference>
<dbReference type="SUPFAM" id="SSF56300">
    <property type="entry name" value="Metallo-dependent phosphatases"/>
    <property type="match status" value="1"/>
</dbReference>
<feature type="domain" description="Calcineurin-like phosphoesterase" evidence="6">
    <location>
        <begin position="1"/>
        <end position="149"/>
    </location>
</feature>
<sequence length="281" mass="31476">MPTYAIGDIQGCELELQRLLERLKFDPAADRLWFTGDLVNRGPGSLGVLRLVHSLDACAIVVLGNHDLHLLALAAGNERHARKSTLDEVLSAPDRDELLHWLRHRPLLHHDAAKGYTLIHAGLAPQWTLGVAQTLARELEETLRGAHWQDFLLAMYGDQPERWRPDLTGIERLRFITNALTRLRYCTTDGALALKEKRPLASAPKGLVPWFQCPGRKSRDARIIFGHWSALGYWDQDNVWGIDSGCLWGGNLTAVRVRKSKPIEPVHLPCEGYLTPGESGD</sequence>
<evidence type="ECO:0000256" key="5">
    <source>
        <dbReference type="HAMAP-Rule" id="MF_00199"/>
    </source>
</evidence>
<protein>
    <recommendedName>
        <fullName evidence="5">Bis(5'-nucleosyl)-tetraphosphatase, symmetrical</fullName>
        <ecNumber evidence="5">3.6.1.41</ecNumber>
    </recommendedName>
    <alternativeName>
        <fullName evidence="5">Ap4A hydrolase</fullName>
    </alternativeName>
    <alternativeName>
        <fullName evidence="5">Diadenosine 5',5'''-P1,P4-tetraphosphate pyrophosphohydrolase</fullName>
    </alternativeName>
    <alternativeName>
        <fullName evidence="5">Diadenosine tetraphosphatase</fullName>
    </alternativeName>
</protein>
<dbReference type="InterPro" id="IPR029052">
    <property type="entry name" value="Metallo-depent_PP-like"/>
</dbReference>
<dbReference type="AlphaFoldDB" id="A0A2K8UFR2"/>
<evidence type="ECO:0000256" key="3">
    <source>
        <dbReference type="ARBA" id="ARBA00022801"/>
    </source>
</evidence>
<dbReference type="PANTHER" id="PTHR40942:SF4">
    <property type="entry name" value="CYTOCHROME C5"/>
    <property type="match status" value="1"/>
</dbReference>
<dbReference type="Pfam" id="PF00149">
    <property type="entry name" value="Metallophos"/>
    <property type="match status" value="1"/>
</dbReference>
<evidence type="ECO:0000256" key="2">
    <source>
        <dbReference type="ARBA" id="ARBA00005419"/>
    </source>
</evidence>
<dbReference type="NCBIfam" id="NF001204">
    <property type="entry name" value="PRK00166.1"/>
    <property type="match status" value="1"/>
</dbReference>
<evidence type="ECO:0000313" key="8">
    <source>
        <dbReference type="Proteomes" id="UP000232638"/>
    </source>
</evidence>
<comment type="catalytic activity">
    <reaction evidence="4 5">
        <text>P(1),P(4)-bis(5'-adenosyl) tetraphosphate + H2O = 2 ADP + 2 H(+)</text>
        <dbReference type="Rhea" id="RHEA:24252"/>
        <dbReference type="ChEBI" id="CHEBI:15377"/>
        <dbReference type="ChEBI" id="CHEBI:15378"/>
        <dbReference type="ChEBI" id="CHEBI:58141"/>
        <dbReference type="ChEBI" id="CHEBI:456216"/>
        <dbReference type="EC" id="3.6.1.41"/>
    </reaction>
</comment>
<evidence type="ECO:0000256" key="4">
    <source>
        <dbReference type="ARBA" id="ARBA00049417"/>
    </source>
</evidence>
<name>A0A2K8UFR2_9GAMM</name>
<dbReference type="CDD" id="cd07422">
    <property type="entry name" value="MPP_ApaH"/>
    <property type="match status" value="1"/>
</dbReference>
<dbReference type="GO" id="GO:0008803">
    <property type="term" value="F:bis(5'-nucleosyl)-tetraphosphatase (symmetrical) activity"/>
    <property type="evidence" value="ECO:0007669"/>
    <property type="project" value="UniProtKB-UniRule"/>
</dbReference>
<keyword evidence="3 5" id="KW-0378">Hydrolase</keyword>
<dbReference type="EMBL" id="CP020370">
    <property type="protein sequence ID" value="AUB84329.1"/>
    <property type="molecule type" value="Genomic_DNA"/>
</dbReference>
<dbReference type="PIRSF" id="PIRSF000903">
    <property type="entry name" value="B5n-ttraPtase_sm"/>
    <property type="match status" value="1"/>
</dbReference>
<dbReference type="Proteomes" id="UP000232638">
    <property type="component" value="Chromosome"/>
</dbReference>
<reference evidence="7 8" key="1">
    <citation type="submission" date="2017-03" db="EMBL/GenBank/DDBJ databases">
        <title>Complete genome sequence of Candidatus 'Thiodictyon syntrophicum' sp. nov. strain Cad16T, a photolithoautotroph purple sulfur bacterium isolated from an alpine meromictic lake.</title>
        <authorList>
            <person name="Luedin S.M."/>
            <person name="Pothier J.F."/>
            <person name="Danza F."/>
            <person name="Storelli N."/>
            <person name="Wittwer M."/>
            <person name="Tonolla M."/>
        </authorList>
    </citation>
    <scope>NUCLEOTIDE SEQUENCE [LARGE SCALE GENOMIC DNA]</scope>
    <source>
        <strain evidence="7 8">Cad16T</strain>
    </source>
</reference>
<organism evidence="7 8">
    <name type="scientific">Candidatus Thiodictyon syntrophicum</name>
    <dbReference type="NCBI Taxonomy" id="1166950"/>
    <lineage>
        <taxon>Bacteria</taxon>
        <taxon>Pseudomonadati</taxon>
        <taxon>Pseudomonadota</taxon>
        <taxon>Gammaproteobacteria</taxon>
        <taxon>Chromatiales</taxon>
        <taxon>Chromatiaceae</taxon>
        <taxon>Thiodictyon</taxon>
    </lineage>
</organism>
<dbReference type="OrthoDB" id="9807890at2"/>
<dbReference type="InterPro" id="IPR004617">
    <property type="entry name" value="ApaH"/>
</dbReference>
<accession>A0A2K8UFR2</accession>
<evidence type="ECO:0000256" key="1">
    <source>
        <dbReference type="ARBA" id="ARBA00003413"/>
    </source>
</evidence>
<dbReference type="KEGG" id="tsy:THSYN_27600"/>
<dbReference type="Gene3D" id="3.60.21.10">
    <property type="match status" value="1"/>
</dbReference>
<dbReference type="HAMAP" id="MF_00199">
    <property type="entry name" value="ApaH"/>
    <property type="match status" value="1"/>
</dbReference>
<comment type="function">
    <text evidence="1 5">Hydrolyzes diadenosine 5',5'''-P1,P4-tetraphosphate to yield ADP.</text>
</comment>
<dbReference type="InterPro" id="IPR004843">
    <property type="entry name" value="Calcineurin-like_PHP"/>
</dbReference>